<name>A0ACC2X4I3_9TREE</name>
<evidence type="ECO:0000313" key="2">
    <source>
        <dbReference type="Proteomes" id="UP001230649"/>
    </source>
</evidence>
<proteinExistence type="predicted"/>
<accession>A0ACC2X4I3</accession>
<keyword evidence="2" id="KW-1185">Reference proteome</keyword>
<protein>
    <submittedName>
        <fullName evidence="1">Uncharacterized protein</fullName>
    </submittedName>
</protein>
<comment type="caution">
    <text evidence="1">The sequence shown here is derived from an EMBL/GenBank/DDBJ whole genome shotgun (WGS) entry which is preliminary data.</text>
</comment>
<sequence length="325" mass="36765">MPDSFSEGWQPGQPTTRAGPQATGKTGAWKLDALPKANPVEPPKQPRKQRPGFMNSLTETLTSATGYNVTGFYKRVQAGEEFSRETDTRDGFARVTDDNFDELPSSPLSTPKLLNLLDSHGPPKDPASYMFWEAINNASTIAREDFGKHIPGLKWGRVDFLTEIELTSRWMLFKPPMMVFATERRTQLRFVKPGQIAANGTIIHRFLKEEMWRSLPVWESRYGPGGDRAWIPELYIKVNKLWARLTSRIPTWLLIMLSGLITQSMLSFMHRNDPKTGEKAKKQGDKEVVVSETVPVETVVVEASKTEKNEGDKKTAARTRSRQEK</sequence>
<dbReference type="EMBL" id="JASBWS010000001">
    <property type="protein sequence ID" value="KAJ9117971.1"/>
    <property type="molecule type" value="Genomic_DNA"/>
</dbReference>
<organism evidence="1 2">
    <name type="scientific">Naganishia adeliensis</name>
    <dbReference type="NCBI Taxonomy" id="92952"/>
    <lineage>
        <taxon>Eukaryota</taxon>
        <taxon>Fungi</taxon>
        <taxon>Dikarya</taxon>
        <taxon>Basidiomycota</taxon>
        <taxon>Agaricomycotina</taxon>
        <taxon>Tremellomycetes</taxon>
        <taxon>Filobasidiales</taxon>
        <taxon>Filobasidiaceae</taxon>
        <taxon>Naganishia</taxon>
    </lineage>
</organism>
<reference evidence="1" key="1">
    <citation type="submission" date="2023-04" db="EMBL/GenBank/DDBJ databases">
        <title>Draft Genome sequencing of Naganishia species isolated from polar environments using Oxford Nanopore Technology.</title>
        <authorList>
            <person name="Leo P."/>
            <person name="Venkateswaran K."/>
        </authorList>
    </citation>
    <scope>NUCLEOTIDE SEQUENCE</scope>
    <source>
        <strain evidence="1">MNA-CCFEE 5262</strain>
    </source>
</reference>
<gene>
    <name evidence="1" type="ORF">QFC20_000252</name>
</gene>
<evidence type="ECO:0000313" key="1">
    <source>
        <dbReference type="EMBL" id="KAJ9117971.1"/>
    </source>
</evidence>
<dbReference type="Proteomes" id="UP001230649">
    <property type="component" value="Unassembled WGS sequence"/>
</dbReference>